<name>Q0PV86_HALRO</name>
<evidence type="ECO:0000256" key="4">
    <source>
        <dbReference type="ARBA" id="ARBA00023163"/>
    </source>
</evidence>
<dbReference type="InterPro" id="IPR050211">
    <property type="entry name" value="FOX_domain-containing"/>
</dbReference>
<dbReference type="SMART" id="SM00339">
    <property type="entry name" value="FH"/>
    <property type="match status" value="1"/>
</dbReference>
<feature type="compositionally biased region" description="Basic and acidic residues" evidence="7">
    <location>
        <begin position="116"/>
        <end position="128"/>
    </location>
</feature>
<sequence>MRQVSVRTLFNMTVQSSAESRSPVSVKAINLSSSSTSNSGLGVFPASNEQFSGEKFEFAQDSCKTVVNPRLADSVSRHDRTNWHSVSRARIMNPIEWSKSKLVKSSSDRVVDYQEDSPHLQEESHREAGNLAWNSQKLPAEFRSKTTREQNLTSPREMTHTEQLSAIPSALDSLREMAAMQYKKEYTPTGKPYEQLTPSISWSTKTGRDGDVSDANVTSPASQQTKIVTLQKDEEAKSPEHTPASSSSLHENEVDNQKARTSVVNDEELSDDLYNAAENGIDSEVDVFEDELNITDKTSSEDNSKEDANDKLVVKPPYSYIALITMSILQSPQKKLTLSGICEFIMSRFPYYREKFPAWQNSIRHNLSLNDCFVKVPREPGNPGKGNYWTMDPEAEDMFDNGSFLRRRKRFKRHNRDPLRDHMIAAAVNGVVGPYSRPYGMGLTGQQAAAVAAAMNPYGYLGPPPASFLNQHHLMNRQAEAMLFGLGGPTSAAALSHLNSSQQTGIFQPMLPQGASARCPPPNICSSTSMNPSNIPFPATSRSCIAPMMAASNLPPFRSSPSGNGSSKFSSAETPRPSGFSIDSIMARGDHHTKRSSKRTRSDEESSGAEKLRRISQSSCSSSSSIPINRTENHASGVGDRCFISGSSPESVCNNLGDNLSIPPSLRSISPGECASNAPIKHFHNTRHKQDESHSPSSIARYNQSSDENSFRSKIKECRPNKSVLESSNSLNNYSASLGLSSIPRGTISQVTNFDNSGMLFSNLFTGSEQSSAAAAQVLMNIEAAAKLYGGNQLLSAAVAGRMVGMTGMNSGSPIHTNGAPIGLFGNQNLPLRHPSHMNTIFGNSGASFLNPMVNWAAMGPPR</sequence>
<feature type="compositionally biased region" description="Polar residues" evidence="7">
    <location>
        <begin position="695"/>
        <end position="708"/>
    </location>
</feature>
<dbReference type="PROSITE" id="PS00658">
    <property type="entry name" value="FORK_HEAD_2"/>
    <property type="match status" value="1"/>
</dbReference>
<feature type="region of interest" description="Disordered" evidence="7">
    <location>
        <begin position="685"/>
        <end position="715"/>
    </location>
</feature>
<feature type="domain" description="Fork-head" evidence="8">
    <location>
        <begin position="315"/>
        <end position="409"/>
    </location>
</feature>
<proteinExistence type="evidence at transcript level"/>
<protein>
    <submittedName>
        <fullName evidence="9">FoxDb</fullName>
    </submittedName>
</protein>
<dbReference type="AlphaFoldDB" id="Q0PV86"/>
<accession>Q0PV86</accession>
<feature type="DNA-binding region" description="Fork-head" evidence="6">
    <location>
        <begin position="315"/>
        <end position="409"/>
    </location>
</feature>
<dbReference type="PROSITE" id="PS50039">
    <property type="entry name" value="FORK_HEAD_3"/>
    <property type="match status" value="1"/>
</dbReference>
<feature type="compositionally biased region" description="Polar residues" evidence="7">
    <location>
        <begin position="196"/>
        <end position="205"/>
    </location>
</feature>
<evidence type="ECO:0000256" key="7">
    <source>
        <dbReference type="SAM" id="MobiDB-lite"/>
    </source>
</evidence>
<feature type="compositionally biased region" description="Low complexity" evidence="7">
    <location>
        <begin position="616"/>
        <end position="625"/>
    </location>
</feature>
<evidence type="ECO:0000256" key="2">
    <source>
        <dbReference type="ARBA" id="ARBA00023015"/>
    </source>
</evidence>
<feature type="compositionally biased region" description="Polar residues" evidence="7">
    <location>
        <begin position="149"/>
        <end position="164"/>
    </location>
</feature>
<feature type="region of interest" description="Disordered" evidence="7">
    <location>
        <begin position="188"/>
        <end position="269"/>
    </location>
</feature>
<evidence type="ECO:0000256" key="6">
    <source>
        <dbReference type="PROSITE-ProRule" id="PRU00089"/>
    </source>
</evidence>
<dbReference type="GO" id="GO:0009653">
    <property type="term" value="P:anatomical structure morphogenesis"/>
    <property type="evidence" value="ECO:0007669"/>
    <property type="project" value="TreeGrafter"/>
</dbReference>
<dbReference type="Pfam" id="PF00250">
    <property type="entry name" value="Forkhead"/>
    <property type="match status" value="1"/>
</dbReference>
<dbReference type="Gene3D" id="1.10.10.10">
    <property type="entry name" value="Winged helix-like DNA-binding domain superfamily/Winged helix DNA-binding domain"/>
    <property type="match status" value="1"/>
</dbReference>
<dbReference type="SUPFAM" id="SSF46785">
    <property type="entry name" value="Winged helix' DNA-binding domain"/>
    <property type="match status" value="1"/>
</dbReference>
<dbReference type="GO" id="GO:0000978">
    <property type="term" value="F:RNA polymerase II cis-regulatory region sequence-specific DNA binding"/>
    <property type="evidence" value="ECO:0007669"/>
    <property type="project" value="TreeGrafter"/>
</dbReference>
<keyword evidence="5 6" id="KW-0539">Nucleus</keyword>
<comment type="subcellular location">
    <subcellularLocation>
        <location evidence="1 6">Nucleus</location>
    </subcellularLocation>
</comment>
<feature type="compositionally biased region" description="Basic and acidic residues" evidence="7">
    <location>
        <begin position="600"/>
        <end position="613"/>
    </location>
</feature>
<evidence type="ECO:0000313" key="9">
    <source>
        <dbReference type="EMBL" id="ABG77530.1"/>
    </source>
</evidence>
<evidence type="ECO:0000256" key="5">
    <source>
        <dbReference type="ARBA" id="ARBA00023242"/>
    </source>
</evidence>
<dbReference type="InterPro" id="IPR001766">
    <property type="entry name" value="Fork_head_dom"/>
</dbReference>
<keyword evidence="2" id="KW-0805">Transcription regulation</keyword>
<evidence type="ECO:0000256" key="3">
    <source>
        <dbReference type="ARBA" id="ARBA00023125"/>
    </source>
</evidence>
<dbReference type="FunFam" id="1.10.10.10:FF:000016">
    <property type="entry name" value="Forkhead box protein I1"/>
    <property type="match status" value="1"/>
</dbReference>
<dbReference type="PANTHER" id="PTHR11829:SF402">
    <property type="entry name" value="FORK HEAD DOMAIN-CONTAINING PROTEIN FD3-RELATED"/>
    <property type="match status" value="1"/>
</dbReference>
<dbReference type="GO" id="GO:0030154">
    <property type="term" value="P:cell differentiation"/>
    <property type="evidence" value="ECO:0007669"/>
    <property type="project" value="TreeGrafter"/>
</dbReference>
<dbReference type="GO" id="GO:0005634">
    <property type="term" value="C:nucleus"/>
    <property type="evidence" value="ECO:0007669"/>
    <property type="project" value="UniProtKB-SubCell"/>
</dbReference>
<dbReference type="InterPro" id="IPR036388">
    <property type="entry name" value="WH-like_DNA-bd_sf"/>
</dbReference>
<feature type="region of interest" description="Disordered" evidence="7">
    <location>
        <begin position="555"/>
        <end position="638"/>
    </location>
</feature>
<feature type="compositionally biased region" description="Polar residues" evidence="7">
    <location>
        <begin position="215"/>
        <end position="228"/>
    </location>
</feature>
<dbReference type="InterPro" id="IPR036390">
    <property type="entry name" value="WH_DNA-bd_sf"/>
</dbReference>
<dbReference type="PRINTS" id="PR00053">
    <property type="entry name" value="FORKHEAD"/>
</dbReference>
<reference evidence="9" key="1">
    <citation type="journal article" date="2006" name="Dev. Biol.">
        <title>Overlapping expression of FoxA and Zic confers responsiveness to FGF signaling to specify notochord in ascidian embryos.</title>
        <authorList>
            <person name="Kumano G."/>
            <person name="Yamaguchi S."/>
            <person name="Nishida H."/>
        </authorList>
    </citation>
    <scope>NUCLEOTIDE SEQUENCE</scope>
</reference>
<keyword evidence="4" id="KW-0804">Transcription</keyword>
<dbReference type="InterPro" id="IPR030456">
    <property type="entry name" value="TF_fork_head_CS_2"/>
</dbReference>
<organism evidence="9">
    <name type="scientific">Halocynthia roretzi</name>
    <name type="common">Sea squirt</name>
    <name type="synonym">Cynthia roretzi</name>
    <dbReference type="NCBI Taxonomy" id="7729"/>
    <lineage>
        <taxon>Eukaryota</taxon>
        <taxon>Metazoa</taxon>
        <taxon>Chordata</taxon>
        <taxon>Tunicata</taxon>
        <taxon>Ascidiacea</taxon>
        <taxon>Stolidobranchia</taxon>
        <taxon>Pyuridae</taxon>
        <taxon>Halocynthia</taxon>
    </lineage>
</organism>
<dbReference type="CDD" id="cd20048">
    <property type="entry name" value="FH_FOXD4-like"/>
    <property type="match status" value="1"/>
</dbReference>
<feature type="compositionally biased region" description="Low complexity" evidence="7">
    <location>
        <begin position="555"/>
        <end position="571"/>
    </location>
</feature>
<evidence type="ECO:0000259" key="8">
    <source>
        <dbReference type="PROSITE" id="PS50039"/>
    </source>
</evidence>
<dbReference type="GO" id="GO:0000981">
    <property type="term" value="F:DNA-binding transcription factor activity, RNA polymerase II-specific"/>
    <property type="evidence" value="ECO:0007669"/>
    <property type="project" value="TreeGrafter"/>
</dbReference>
<feature type="region of interest" description="Disordered" evidence="7">
    <location>
        <begin position="116"/>
        <end position="164"/>
    </location>
</feature>
<dbReference type="EMBL" id="DQ767825">
    <property type="protein sequence ID" value="ABG77530.1"/>
    <property type="molecule type" value="mRNA"/>
</dbReference>
<evidence type="ECO:0000256" key="1">
    <source>
        <dbReference type="ARBA" id="ARBA00004123"/>
    </source>
</evidence>
<dbReference type="PANTHER" id="PTHR11829">
    <property type="entry name" value="FORKHEAD BOX PROTEIN"/>
    <property type="match status" value="1"/>
</dbReference>
<keyword evidence="3 6" id="KW-0238">DNA-binding</keyword>
<feature type="compositionally biased region" description="Basic and acidic residues" evidence="7">
    <location>
        <begin position="231"/>
        <end position="240"/>
    </location>
</feature>